<proteinExistence type="predicted"/>
<dbReference type="AlphaFoldDB" id="A0A2U3NER1"/>
<protein>
    <submittedName>
        <fullName evidence="1">Uncharacterized protein</fullName>
    </submittedName>
</protein>
<reference evidence="1 2" key="1">
    <citation type="submission" date="2017-01" db="EMBL/GenBank/DDBJ databases">
        <authorList>
            <consortium name="Urmite Genomes"/>
        </authorList>
    </citation>
    <scope>NUCLEOTIDE SEQUENCE [LARGE SCALE GENOMIC DNA]</scope>
    <source>
        <strain evidence="1 2">AB308</strain>
    </source>
</reference>
<keyword evidence="2" id="KW-1185">Reference proteome</keyword>
<accession>A0A2U3NER1</accession>
<dbReference type="PROSITE" id="PS51257">
    <property type="entry name" value="PROKAR_LIPOPROTEIN"/>
    <property type="match status" value="1"/>
</dbReference>
<dbReference type="EMBL" id="FTRV01000015">
    <property type="protein sequence ID" value="SPM30006.1"/>
    <property type="molecule type" value="Genomic_DNA"/>
</dbReference>
<organism evidence="1 2">
    <name type="scientific">Mycobacterium terramassiliense</name>
    <dbReference type="NCBI Taxonomy" id="1841859"/>
    <lineage>
        <taxon>Bacteria</taxon>
        <taxon>Bacillati</taxon>
        <taxon>Actinomycetota</taxon>
        <taxon>Actinomycetes</taxon>
        <taxon>Mycobacteriales</taxon>
        <taxon>Mycobacteriaceae</taxon>
        <taxon>Mycobacterium</taxon>
    </lineage>
</organism>
<dbReference type="Proteomes" id="UP000241595">
    <property type="component" value="Unassembled WGS sequence"/>
</dbReference>
<gene>
    <name evidence="1" type="ORF">MTAB308_3505</name>
</gene>
<evidence type="ECO:0000313" key="2">
    <source>
        <dbReference type="Proteomes" id="UP000241595"/>
    </source>
</evidence>
<dbReference type="STRING" id="1841859.GCA_900157385_03507"/>
<evidence type="ECO:0000313" key="1">
    <source>
        <dbReference type="EMBL" id="SPM30006.1"/>
    </source>
</evidence>
<sequence>MHRIVAAATWAAPVIVAVGCCMGTQRAAADNPVCIQTWCSFLSPSGNIGCEMDYQRNGVPDETYCQSTSPPQSARLSTDGTFKSCAGESCLGNAGEGTPTLPYGQTAWMGPFSCRSEESGITCKVTSGRGFTISNAGIEPLR</sequence>
<name>A0A2U3NER1_9MYCO</name>